<name>A0A9N9LR19_9HELO</name>
<proteinExistence type="predicted"/>
<evidence type="ECO:0000313" key="1">
    <source>
        <dbReference type="EMBL" id="CAG8975996.1"/>
    </source>
</evidence>
<protein>
    <submittedName>
        <fullName evidence="1">Uncharacterized protein</fullName>
    </submittedName>
</protein>
<comment type="caution">
    <text evidence="1">The sequence shown here is derived from an EMBL/GenBank/DDBJ whole genome shotgun (WGS) entry which is preliminary data.</text>
</comment>
<gene>
    <name evidence="1" type="ORF">HYALB_00011551</name>
</gene>
<dbReference type="Proteomes" id="UP000701801">
    <property type="component" value="Unassembled WGS sequence"/>
</dbReference>
<dbReference type="AlphaFoldDB" id="A0A9N9LR19"/>
<evidence type="ECO:0000313" key="2">
    <source>
        <dbReference type="Proteomes" id="UP000701801"/>
    </source>
</evidence>
<dbReference type="EMBL" id="CAJVRM010000159">
    <property type="protein sequence ID" value="CAG8975996.1"/>
    <property type="molecule type" value="Genomic_DNA"/>
</dbReference>
<organism evidence="1 2">
    <name type="scientific">Hymenoscyphus albidus</name>
    <dbReference type="NCBI Taxonomy" id="595503"/>
    <lineage>
        <taxon>Eukaryota</taxon>
        <taxon>Fungi</taxon>
        <taxon>Dikarya</taxon>
        <taxon>Ascomycota</taxon>
        <taxon>Pezizomycotina</taxon>
        <taxon>Leotiomycetes</taxon>
        <taxon>Helotiales</taxon>
        <taxon>Helotiaceae</taxon>
        <taxon>Hymenoscyphus</taxon>
    </lineage>
</organism>
<reference evidence="1" key="1">
    <citation type="submission" date="2021-07" db="EMBL/GenBank/DDBJ databases">
        <authorList>
            <person name="Durling M."/>
        </authorList>
    </citation>
    <scope>NUCLEOTIDE SEQUENCE</scope>
</reference>
<sequence>MSNYPQGFVEMAPSRVPVHDPCWKILGFFPHCGKPLIRVAKEAESAYSATAKGLCKEEEKSFPEEWDRVQQNGTFAGIELLP</sequence>
<keyword evidence="2" id="KW-1185">Reference proteome</keyword>
<accession>A0A9N9LR19</accession>